<dbReference type="InterPro" id="IPR012337">
    <property type="entry name" value="RNaseH-like_sf"/>
</dbReference>
<comment type="similarity">
    <text evidence="1">Belongs to the argonaute family. Ago subfamily.</text>
</comment>
<dbReference type="PANTHER" id="PTHR22891">
    <property type="entry name" value="EUKARYOTIC TRANSLATION INITIATION FACTOR 2C"/>
    <property type="match status" value="1"/>
</dbReference>
<reference evidence="10" key="1">
    <citation type="submission" date="2018-02" db="EMBL/GenBank/DDBJ databases">
        <title>Rhizophora mucronata_Transcriptome.</title>
        <authorList>
            <person name="Meera S.P."/>
            <person name="Sreeshan A."/>
            <person name="Augustine A."/>
        </authorList>
    </citation>
    <scope>NUCLEOTIDE SEQUENCE</scope>
    <source>
        <tissue evidence="10">Leaf</tissue>
    </source>
</reference>
<dbReference type="SMART" id="SM00950">
    <property type="entry name" value="Piwi"/>
    <property type="match status" value="1"/>
</dbReference>
<dbReference type="SMART" id="SM01163">
    <property type="entry name" value="DUF1785"/>
    <property type="match status" value="1"/>
</dbReference>
<keyword evidence="4" id="KW-0694">RNA-binding</keyword>
<dbReference type="InterPro" id="IPR036085">
    <property type="entry name" value="PAZ_dom_sf"/>
</dbReference>
<dbReference type="Pfam" id="PF02171">
    <property type="entry name" value="Piwi"/>
    <property type="match status" value="1"/>
</dbReference>
<dbReference type="CDD" id="cd02846">
    <property type="entry name" value="PAZ_argonaute_like"/>
    <property type="match status" value="1"/>
</dbReference>
<dbReference type="GO" id="GO:0031047">
    <property type="term" value="P:regulatory ncRNA-mediated gene silencing"/>
    <property type="evidence" value="ECO:0007669"/>
    <property type="project" value="UniProtKB-KW"/>
</dbReference>
<dbReference type="GO" id="GO:0051607">
    <property type="term" value="P:defense response to virus"/>
    <property type="evidence" value="ECO:0007669"/>
    <property type="project" value="UniProtKB-ARBA"/>
</dbReference>
<dbReference type="InterPro" id="IPR014811">
    <property type="entry name" value="ArgoL1"/>
</dbReference>
<organism evidence="10">
    <name type="scientific">Rhizophora mucronata</name>
    <name type="common">Asiatic mangrove</name>
    <dbReference type="NCBI Taxonomy" id="61149"/>
    <lineage>
        <taxon>Eukaryota</taxon>
        <taxon>Viridiplantae</taxon>
        <taxon>Streptophyta</taxon>
        <taxon>Embryophyta</taxon>
        <taxon>Tracheophyta</taxon>
        <taxon>Spermatophyta</taxon>
        <taxon>Magnoliopsida</taxon>
        <taxon>eudicotyledons</taxon>
        <taxon>Gunneridae</taxon>
        <taxon>Pentapetalae</taxon>
        <taxon>rosids</taxon>
        <taxon>fabids</taxon>
        <taxon>Malpighiales</taxon>
        <taxon>Rhizophoraceae</taxon>
        <taxon>Rhizophora</taxon>
    </lineage>
</organism>
<dbReference type="AlphaFoldDB" id="A0A2P2IL73"/>
<protein>
    <submittedName>
        <fullName evidence="10">Uncharacterized protein MANES_03G107200</fullName>
    </submittedName>
</protein>
<dbReference type="PROSITE" id="PS50821">
    <property type="entry name" value="PAZ"/>
    <property type="match status" value="1"/>
</dbReference>
<evidence type="ECO:0000259" key="9">
    <source>
        <dbReference type="PROSITE" id="PS50822"/>
    </source>
</evidence>
<dbReference type="Pfam" id="PF08699">
    <property type="entry name" value="ArgoL1"/>
    <property type="match status" value="1"/>
</dbReference>
<keyword evidence="6" id="KW-0687">Ribonucleoprotein</keyword>
<dbReference type="InterPro" id="IPR003165">
    <property type="entry name" value="Piwi"/>
</dbReference>
<dbReference type="EMBL" id="GGEC01001484">
    <property type="protein sequence ID" value="MBW81967.1"/>
    <property type="molecule type" value="Transcribed_RNA"/>
</dbReference>
<feature type="region of interest" description="Disordered" evidence="7">
    <location>
        <begin position="1"/>
        <end position="109"/>
    </location>
</feature>
<dbReference type="InterPro" id="IPR003100">
    <property type="entry name" value="PAZ_dom"/>
</dbReference>
<evidence type="ECO:0000256" key="4">
    <source>
        <dbReference type="ARBA" id="ARBA00022884"/>
    </source>
</evidence>
<dbReference type="FunFam" id="2.170.260.10:FF:000008">
    <property type="entry name" value="Protein argonaute 7"/>
    <property type="match status" value="1"/>
</dbReference>
<evidence type="ECO:0000313" key="10">
    <source>
        <dbReference type="EMBL" id="MBW81967.1"/>
    </source>
</evidence>
<feature type="compositionally biased region" description="Basic and acidic residues" evidence="7">
    <location>
        <begin position="1"/>
        <end position="17"/>
    </location>
</feature>
<dbReference type="SUPFAM" id="SSF53098">
    <property type="entry name" value="Ribonuclease H-like"/>
    <property type="match status" value="1"/>
</dbReference>
<evidence type="ECO:0000256" key="1">
    <source>
        <dbReference type="ARBA" id="ARBA00008201"/>
    </source>
</evidence>
<dbReference type="Gene3D" id="2.170.260.10">
    <property type="entry name" value="paz domain"/>
    <property type="match status" value="1"/>
</dbReference>
<feature type="domain" description="PAZ" evidence="8">
    <location>
        <begin position="369"/>
        <end position="484"/>
    </location>
</feature>
<feature type="compositionally biased region" description="Low complexity" evidence="7">
    <location>
        <begin position="57"/>
        <end position="66"/>
    </location>
</feature>
<evidence type="ECO:0000256" key="3">
    <source>
        <dbReference type="ARBA" id="ARBA00022845"/>
    </source>
</evidence>
<keyword evidence="2" id="KW-0678">Repressor</keyword>
<accession>A0A2P2IL73</accession>
<name>A0A2P2IL73_RHIMU</name>
<keyword evidence="5" id="KW-0943">RNA-mediated gene silencing</keyword>
<sequence>MERGGRGGRRWFQERGSGRGGRGRGVGSADAGGAYHRGRGGGGGRNLNQYHNHHHQQQQYRQQHQYQRQRRFTDTSESGSTRSVRVGPAQIDRGGGRGLGPTDPATPVAGDASLQTALRSEFGAESLADPAGLQLDSLKISERLAFSPQGIENTILPVKRPDKGGFLAIRTASLLVNHFRVRFNSESIIRHYDVDVKPEMLPKNGRKKISKLRLVMIRDKLFIDYPDLFPLSMTAYDGEKNIFSAVDLPTGEFRVEFSEGQDMKKCTYIFSIKLVNEHKFSKLKDYLTGSLFSIPRDVLQGMDVVMKENPARNMISVGRRFHNIVADEADDLGFGITASRGFQHGLKLTFQGPALCLDYSILAFHKRLPVIDFLREHFPNFDTHYIKMHRKDIQNALKGLKVTVTHRITKQRYTIAGLTKEDARQLSFPVEDSNGKAPPKLVKVTDYFKEKYFKHVVYQDIPCLDLGTANKRNYVPMEFCVLLEGQIFPKEHLDKNAARMLKDMSLAPPDVRRNTICDMVRSRDGPCGSNVIQNFGLEVDLTMTSVVGRVLGPPELKLGGSNGRAMKIVVDKEKCQWNLVGKGVVEGKPIDQWVILDFSSKEVKEHYKLNCKQFVSKLIVRCKNLGIPMDQPLFTEDSDMSKLSKADVLQELLEHLDDQAFKICKGKLQLIICVMSRKHPGYKYLKWISETRVGVVTQCCLSTLANRGNDQYLANLALKINAKLGGSNVELMDQVPCFRDEDHVIFMGADVNHPGAGNKTSPSIAAVVATVNWPAANRYAARFHHQYRGVEKILNFKDMCLDLIRTYACFNNVRPKRIVIFRDGVGEGQFDMVLNEELMDLKEAFQLTSYTPTITLIVAQKRHHTRLFPEARSDGGSTGNVFPGTVVDTQIVHPFEFDFYLCSHYGSIGTSKPTHYQVLWDEYGFTSDQLEKLIYDMCFTFARCTKPVSLVPPVYYADLAAYRGRLYHEAVIESRQPLTSAASSSSSLMSSTVSSAAALDDKFFKLHADLENFMFFV</sequence>
<dbReference type="CDD" id="cd04657">
    <property type="entry name" value="Piwi_ago-like"/>
    <property type="match status" value="1"/>
</dbReference>
<evidence type="ECO:0000256" key="2">
    <source>
        <dbReference type="ARBA" id="ARBA00022491"/>
    </source>
</evidence>
<dbReference type="Gene3D" id="3.30.420.10">
    <property type="entry name" value="Ribonuclease H-like superfamily/Ribonuclease H"/>
    <property type="match status" value="1"/>
</dbReference>
<dbReference type="Gene3D" id="3.40.50.2300">
    <property type="match status" value="1"/>
</dbReference>
<evidence type="ECO:0000256" key="7">
    <source>
        <dbReference type="SAM" id="MobiDB-lite"/>
    </source>
</evidence>
<dbReference type="GO" id="GO:0003723">
    <property type="term" value="F:RNA binding"/>
    <property type="evidence" value="ECO:0007669"/>
    <property type="project" value="UniProtKB-KW"/>
</dbReference>
<dbReference type="PROSITE" id="PS50822">
    <property type="entry name" value="PIWI"/>
    <property type="match status" value="1"/>
</dbReference>
<dbReference type="InterPro" id="IPR032474">
    <property type="entry name" value="Argonaute_N"/>
</dbReference>
<dbReference type="GO" id="GO:0006417">
    <property type="term" value="P:regulation of translation"/>
    <property type="evidence" value="ECO:0007669"/>
    <property type="project" value="UniProtKB-KW"/>
</dbReference>
<dbReference type="InterPro" id="IPR045246">
    <property type="entry name" value="Piwi_ago-like"/>
</dbReference>
<feature type="domain" description="Piwi" evidence="9">
    <location>
        <begin position="670"/>
        <end position="969"/>
    </location>
</feature>
<dbReference type="Pfam" id="PF16486">
    <property type="entry name" value="ArgoN"/>
    <property type="match status" value="1"/>
</dbReference>
<evidence type="ECO:0000259" key="8">
    <source>
        <dbReference type="PROSITE" id="PS50821"/>
    </source>
</evidence>
<dbReference type="SUPFAM" id="SSF101690">
    <property type="entry name" value="PAZ domain"/>
    <property type="match status" value="1"/>
</dbReference>
<dbReference type="Pfam" id="PF02170">
    <property type="entry name" value="PAZ"/>
    <property type="match status" value="1"/>
</dbReference>
<keyword evidence="3" id="KW-0810">Translation regulation</keyword>
<dbReference type="SMART" id="SM00949">
    <property type="entry name" value="PAZ"/>
    <property type="match status" value="1"/>
</dbReference>
<proteinExistence type="inferred from homology"/>
<dbReference type="InterPro" id="IPR036397">
    <property type="entry name" value="RNaseH_sf"/>
</dbReference>
<evidence type="ECO:0000256" key="5">
    <source>
        <dbReference type="ARBA" id="ARBA00023158"/>
    </source>
</evidence>
<evidence type="ECO:0000256" key="6">
    <source>
        <dbReference type="ARBA" id="ARBA00023274"/>
    </source>
</evidence>
<dbReference type="GO" id="GO:1990904">
    <property type="term" value="C:ribonucleoprotein complex"/>
    <property type="evidence" value="ECO:0007669"/>
    <property type="project" value="UniProtKB-KW"/>
</dbReference>